<keyword evidence="5" id="KW-0645">Protease</keyword>
<dbReference type="FunFam" id="2.40.70.10:FF:000044">
    <property type="entry name" value="Lysosomal aspartic protease"/>
    <property type="match status" value="1"/>
</dbReference>
<feature type="active site" evidence="3">
    <location>
        <position position="271"/>
    </location>
</feature>
<dbReference type="PROSITE" id="PS51767">
    <property type="entry name" value="PEPTIDASE_A1"/>
    <property type="match status" value="1"/>
</dbReference>
<evidence type="ECO:0000256" key="1">
    <source>
        <dbReference type="ARBA" id="ARBA00007447"/>
    </source>
</evidence>
<name>A0A8B7XUQ7_ACAPL</name>
<dbReference type="PROSITE" id="PS00141">
    <property type="entry name" value="ASP_PROTEASE"/>
    <property type="match status" value="1"/>
</dbReference>
<dbReference type="PRINTS" id="PR00792">
    <property type="entry name" value="PEPSIN"/>
</dbReference>
<evidence type="ECO:0000313" key="8">
    <source>
        <dbReference type="Proteomes" id="UP000694845"/>
    </source>
</evidence>
<evidence type="ECO:0000256" key="4">
    <source>
        <dbReference type="PIRSR" id="PIRSR601461-2"/>
    </source>
</evidence>
<dbReference type="Pfam" id="PF00026">
    <property type="entry name" value="Asp"/>
    <property type="match status" value="1"/>
</dbReference>
<evidence type="ECO:0000259" key="7">
    <source>
        <dbReference type="PROSITE" id="PS51767"/>
    </source>
</evidence>
<dbReference type="InterPro" id="IPR021109">
    <property type="entry name" value="Peptidase_aspartic_dom_sf"/>
</dbReference>
<reference evidence="9" key="1">
    <citation type="submission" date="2025-08" db="UniProtKB">
        <authorList>
            <consortium name="RefSeq"/>
        </authorList>
    </citation>
    <scope>IDENTIFICATION</scope>
</reference>
<accession>A0A8B7XUQ7</accession>
<protein>
    <submittedName>
        <fullName evidence="9">Cathepsin D-like</fullName>
    </submittedName>
</protein>
<keyword evidence="5" id="KW-0378">Hydrolase</keyword>
<dbReference type="PANTHER" id="PTHR47966">
    <property type="entry name" value="BETA-SITE APP-CLEAVING ENZYME, ISOFORM A-RELATED"/>
    <property type="match status" value="1"/>
</dbReference>
<dbReference type="GeneID" id="110975442"/>
<keyword evidence="2 4" id="KW-1015">Disulfide bond</keyword>
<feature type="disulfide bond" evidence="4">
    <location>
        <begin position="305"/>
        <end position="342"/>
    </location>
</feature>
<feature type="domain" description="Peptidase A1" evidence="7">
    <location>
        <begin position="62"/>
        <end position="383"/>
    </location>
</feature>
<dbReference type="FunFam" id="2.40.70.10:FF:000004">
    <property type="entry name" value="Pepsin A"/>
    <property type="match status" value="1"/>
</dbReference>
<evidence type="ECO:0000256" key="6">
    <source>
        <dbReference type="SAM" id="SignalP"/>
    </source>
</evidence>
<evidence type="ECO:0000256" key="2">
    <source>
        <dbReference type="ARBA" id="ARBA00023157"/>
    </source>
</evidence>
<dbReference type="SUPFAM" id="SSF50630">
    <property type="entry name" value="Acid proteases"/>
    <property type="match status" value="1"/>
</dbReference>
<organism evidence="8 9">
    <name type="scientific">Acanthaster planci</name>
    <name type="common">Crown-of-thorns starfish</name>
    <dbReference type="NCBI Taxonomy" id="133434"/>
    <lineage>
        <taxon>Eukaryota</taxon>
        <taxon>Metazoa</taxon>
        <taxon>Echinodermata</taxon>
        <taxon>Eleutherozoa</taxon>
        <taxon>Asterozoa</taxon>
        <taxon>Asteroidea</taxon>
        <taxon>Valvatacea</taxon>
        <taxon>Valvatida</taxon>
        <taxon>Acanthasteridae</taxon>
        <taxon>Acanthaster</taxon>
    </lineage>
</organism>
<feature type="active site" evidence="3">
    <location>
        <position position="80"/>
    </location>
</feature>
<feature type="chain" id="PRO_5034062858" evidence="6">
    <location>
        <begin position="18"/>
        <end position="395"/>
    </location>
</feature>
<dbReference type="GO" id="GO:0006508">
    <property type="term" value="P:proteolysis"/>
    <property type="evidence" value="ECO:0007669"/>
    <property type="project" value="UniProtKB-KW"/>
</dbReference>
<feature type="disulfide bond" evidence="4">
    <location>
        <begin position="93"/>
        <end position="100"/>
    </location>
</feature>
<keyword evidence="5" id="KW-0064">Aspartyl protease</keyword>
<dbReference type="Gene3D" id="2.40.70.10">
    <property type="entry name" value="Acid Proteases"/>
    <property type="match status" value="3"/>
</dbReference>
<dbReference type="InterPro" id="IPR001969">
    <property type="entry name" value="Aspartic_peptidase_AS"/>
</dbReference>
<gene>
    <name evidence="9" type="primary">LOC110975442</name>
</gene>
<dbReference type="InterPro" id="IPR033121">
    <property type="entry name" value="PEPTIDASE_A1"/>
</dbReference>
<dbReference type="InterPro" id="IPR001461">
    <property type="entry name" value="Aspartic_peptidase_A1"/>
</dbReference>
<dbReference type="Proteomes" id="UP000694845">
    <property type="component" value="Unplaced"/>
</dbReference>
<feature type="signal peptide" evidence="6">
    <location>
        <begin position="1"/>
        <end position="17"/>
    </location>
</feature>
<dbReference type="PANTHER" id="PTHR47966:SF51">
    <property type="entry name" value="BETA-SITE APP-CLEAVING ENZYME, ISOFORM A-RELATED"/>
    <property type="match status" value="1"/>
</dbReference>
<evidence type="ECO:0000256" key="5">
    <source>
        <dbReference type="RuleBase" id="RU000454"/>
    </source>
</evidence>
<dbReference type="OMA" id="KYDHDAS"/>
<dbReference type="OrthoDB" id="771136at2759"/>
<dbReference type="GO" id="GO:0004190">
    <property type="term" value="F:aspartic-type endopeptidase activity"/>
    <property type="evidence" value="ECO:0007669"/>
    <property type="project" value="UniProtKB-KW"/>
</dbReference>
<dbReference type="CTD" id="1509"/>
<evidence type="ECO:0000256" key="3">
    <source>
        <dbReference type="PIRSR" id="PIRSR601461-1"/>
    </source>
</evidence>
<dbReference type="RefSeq" id="XP_022083641.1">
    <property type="nucleotide sequence ID" value="XM_022227949.1"/>
</dbReference>
<keyword evidence="6" id="KW-0732">Signal</keyword>
<dbReference type="AlphaFoldDB" id="A0A8B7XUQ7"/>
<sequence>MKLVLLAVLLCAAVVRCSRIPLYKMRRTRRILSENELTWKPSKYSASPNGTVRIVDYMDAQYYGPITIGTPPQKFNVIFDTGSSNLWVPASNCSLLDVACDLHNKYDSSKSSTYQPNGTRFSIQYGTGSCSGILDIDTVQVGGDKALKQTFGAADHEPGITFIVAKFDGILGMGYPQISVDDVQPFFDTLMAQKSLDKDVFSFYLDRKEGAAVGGELILGSSDPKYYTGDFHYVDVSKQGYWQFAMDGVQVVKDDKPLLSLCSGGCQAICDTGTSLLVGPKAEVEKIQMAIGAAPLFEGEYLVECSKIPTMPNVTFTLNGKVFVLTPQDYVLKESEAGETLCLSGFLGMDIPKPIGPLWILGDVFIGKYYTEFDRVNNRVGFATAIKGVDIKVHN</sequence>
<comment type="similarity">
    <text evidence="1 5">Belongs to the peptidase A1 family.</text>
</comment>
<keyword evidence="8" id="KW-1185">Reference proteome</keyword>
<dbReference type="KEGG" id="aplc:110975442"/>
<proteinExistence type="inferred from homology"/>
<evidence type="ECO:0000313" key="9">
    <source>
        <dbReference type="RefSeq" id="XP_022083641.1"/>
    </source>
</evidence>